<sequence length="89" mass="9869">MRENAIIDVSDSSDDSDDNTLHIVEESLDESIEMDDSDEKAIDLSTSSRHVTPKTSEETSQRKKANNLGKAVYSAFPKHATTEKSKLKV</sequence>
<organism evidence="2 3">
    <name type="scientific">Pseudolycoriella hygida</name>
    <dbReference type="NCBI Taxonomy" id="35572"/>
    <lineage>
        <taxon>Eukaryota</taxon>
        <taxon>Metazoa</taxon>
        <taxon>Ecdysozoa</taxon>
        <taxon>Arthropoda</taxon>
        <taxon>Hexapoda</taxon>
        <taxon>Insecta</taxon>
        <taxon>Pterygota</taxon>
        <taxon>Neoptera</taxon>
        <taxon>Endopterygota</taxon>
        <taxon>Diptera</taxon>
        <taxon>Nematocera</taxon>
        <taxon>Sciaroidea</taxon>
        <taxon>Sciaridae</taxon>
        <taxon>Pseudolycoriella</taxon>
    </lineage>
</organism>
<feature type="region of interest" description="Disordered" evidence="1">
    <location>
        <begin position="1"/>
        <end position="20"/>
    </location>
</feature>
<dbReference type="Proteomes" id="UP001151699">
    <property type="component" value="Chromosome A"/>
</dbReference>
<comment type="caution">
    <text evidence="2">The sequence shown here is derived from an EMBL/GenBank/DDBJ whole genome shotgun (WGS) entry which is preliminary data.</text>
</comment>
<accession>A0A9Q0S946</accession>
<dbReference type="EMBL" id="WJQU01000001">
    <property type="protein sequence ID" value="KAJ6647785.1"/>
    <property type="molecule type" value="Genomic_DNA"/>
</dbReference>
<evidence type="ECO:0000313" key="2">
    <source>
        <dbReference type="EMBL" id="KAJ6647785.1"/>
    </source>
</evidence>
<keyword evidence="3" id="KW-1185">Reference proteome</keyword>
<name>A0A9Q0S946_9DIPT</name>
<protein>
    <submittedName>
        <fullName evidence="2">Uncharacterized protein</fullName>
    </submittedName>
</protein>
<feature type="non-terminal residue" evidence="2">
    <location>
        <position position="89"/>
    </location>
</feature>
<evidence type="ECO:0000313" key="3">
    <source>
        <dbReference type="Proteomes" id="UP001151699"/>
    </source>
</evidence>
<proteinExistence type="predicted"/>
<reference evidence="2" key="1">
    <citation type="submission" date="2022-07" db="EMBL/GenBank/DDBJ databases">
        <authorList>
            <person name="Trinca V."/>
            <person name="Uliana J.V.C."/>
            <person name="Torres T.T."/>
            <person name="Ward R.J."/>
            <person name="Monesi N."/>
        </authorList>
    </citation>
    <scope>NUCLEOTIDE SEQUENCE</scope>
    <source>
        <strain evidence="2">HSMRA1968</strain>
        <tissue evidence="2">Whole embryos</tissue>
    </source>
</reference>
<gene>
    <name evidence="2" type="ORF">Bhyg_03008</name>
</gene>
<dbReference type="AlphaFoldDB" id="A0A9Q0S946"/>
<feature type="compositionally biased region" description="Polar residues" evidence="1">
    <location>
        <begin position="44"/>
        <end position="54"/>
    </location>
</feature>
<feature type="compositionally biased region" description="Basic and acidic residues" evidence="1">
    <location>
        <begin position="80"/>
        <end position="89"/>
    </location>
</feature>
<feature type="region of interest" description="Disordered" evidence="1">
    <location>
        <begin position="43"/>
        <end position="89"/>
    </location>
</feature>
<evidence type="ECO:0000256" key="1">
    <source>
        <dbReference type="SAM" id="MobiDB-lite"/>
    </source>
</evidence>